<accession>A0A927L1Z1</accession>
<dbReference type="InterPro" id="IPR016035">
    <property type="entry name" value="Acyl_Trfase/lysoPLipase"/>
</dbReference>
<evidence type="ECO:0000256" key="1">
    <source>
        <dbReference type="ARBA" id="ARBA00022450"/>
    </source>
</evidence>
<keyword evidence="5" id="KW-0808">Transferase</keyword>
<feature type="compositionally biased region" description="Basic and acidic residues" evidence="3">
    <location>
        <begin position="118"/>
        <end position="127"/>
    </location>
</feature>
<evidence type="ECO:0000256" key="2">
    <source>
        <dbReference type="ARBA" id="ARBA00022553"/>
    </source>
</evidence>
<proteinExistence type="predicted"/>
<comment type="caution">
    <text evidence="5">The sequence shown here is derived from an EMBL/GenBank/DDBJ whole genome shotgun (WGS) entry which is preliminary data.</text>
</comment>
<feature type="domain" description="Malonyl-CoA:ACP transacylase (MAT)" evidence="4">
    <location>
        <begin position="109"/>
        <end position="350"/>
    </location>
</feature>
<evidence type="ECO:0000256" key="3">
    <source>
        <dbReference type="SAM" id="MobiDB-lite"/>
    </source>
</evidence>
<dbReference type="GO" id="GO:0006633">
    <property type="term" value="P:fatty acid biosynthetic process"/>
    <property type="evidence" value="ECO:0007669"/>
    <property type="project" value="TreeGrafter"/>
</dbReference>
<feature type="compositionally biased region" description="Basic and acidic residues" evidence="3">
    <location>
        <begin position="91"/>
        <end position="104"/>
    </location>
</feature>
<protein>
    <submittedName>
        <fullName evidence="5">Acyltransferase domain-containing protein</fullName>
    </submittedName>
</protein>
<evidence type="ECO:0000259" key="4">
    <source>
        <dbReference type="SMART" id="SM00827"/>
    </source>
</evidence>
<dbReference type="PANTHER" id="PTHR43775:SF37">
    <property type="entry name" value="SI:DKEY-61P9.11"/>
    <property type="match status" value="1"/>
</dbReference>
<evidence type="ECO:0000313" key="5">
    <source>
        <dbReference type="EMBL" id="MBD9723874.1"/>
    </source>
</evidence>
<feature type="compositionally biased region" description="Low complexity" evidence="3">
    <location>
        <begin position="108"/>
        <end position="117"/>
    </location>
</feature>
<dbReference type="PANTHER" id="PTHR43775">
    <property type="entry name" value="FATTY ACID SYNTHASE"/>
    <property type="match status" value="1"/>
</dbReference>
<dbReference type="Proteomes" id="UP000661025">
    <property type="component" value="Unassembled WGS sequence"/>
</dbReference>
<dbReference type="InterPro" id="IPR050091">
    <property type="entry name" value="PKS_NRPS_Biosynth_Enz"/>
</dbReference>
<dbReference type="SUPFAM" id="SSF52151">
    <property type="entry name" value="FabD/lysophospholipase-like"/>
    <property type="match status" value="1"/>
</dbReference>
<dbReference type="Gene3D" id="3.40.366.10">
    <property type="entry name" value="Malonyl-Coenzyme A Acyl Carrier Protein, domain 2"/>
    <property type="match status" value="1"/>
</dbReference>
<dbReference type="GeneID" id="79928434"/>
<dbReference type="EMBL" id="JACYXT010000004">
    <property type="protein sequence ID" value="MBD9723874.1"/>
    <property type="molecule type" value="Genomic_DNA"/>
</dbReference>
<feature type="region of interest" description="Disordered" evidence="3">
    <location>
        <begin position="1"/>
        <end position="38"/>
    </location>
</feature>
<keyword evidence="1" id="KW-0596">Phosphopantetheine</keyword>
<dbReference type="SMART" id="SM00827">
    <property type="entry name" value="PKS_AT"/>
    <property type="match status" value="1"/>
</dbReference>
<organism evidence="5 6">
    <name type="scientific">Streptomyces caniscabiei</name>
    <dbReference type="NCBI Taxonomy" id="2746961"/>
    <lineage>
        <taxon>Bacteria</taxon>
        <taxon>Bacillati</taxon>
        <taxon>Actinomycetota</taxon>
        <taxon>Actinomycetes</taxon>
        <taxon>Kitasatosporales</taxon>
        <taxon>Streptomycetaceae</taxon>
        <taxon>Streptomyces</taxon>
    </lineage>
</organism>
<dbReference type="AlphaFoldDB" id="A0A927L1Z1"/>
<dbReference type="GO" id="GO:0004312">
    <property type="term" value="F:fatty acid synthase activity"/>
    <property type="evidence" value="ECO:0007669"/>
    <property type="project" value="TreeGrafter"/>
</dbReference>
<dbReference type="RefSeq" id="WP_192360709.1">
    <property type="nucleotide sequence ID" value="NZ_CP119182.1"/>
</dbReference>
<name>A0A927L1Z1_9ACTN</name>
<sequence>MVNLSVDPRESGRPPTVTLRTDQRVGPPVRAEPWPKYGRLGVAEVRERLESALPAPRGPRPSCRSSAGRAPGRAPGRGKARTPHTPRRARRPDGRPHLRHERPGGRGPRAAPPTGGARADRPPERQVHAGTPGPPTAGRARPHRAEPRTAAQPPTTHSLSDACRAVGTLSRLMGAIVTPGARAALEVGPDELTLEREPGVVVAAVNGPRALVVSGDRDAVTAVHDDWADRSRRTRLLRVGPAAHSHHLDPVLDSYRATLRTMDLRAPRVPLISDVTARPIGAEAVEPEFWVRELRDPVRFSSALDLMRRDGVETFLELGPGEVLARMIDEYPPDDGATGAPAVLTVARDWRALLDDGQPFPVLLTPDVG</sequence>
<keyword evidence="5" id="KW-0012">Acyltransferase</keyword>
<dbReference type="InterPro" id="IPR001227">
    <property type="entry name" value="Ac_transferase_dom_sf"/>
</dbReference>
<feature type="compositionally biased region" description="Basic residues" evidence="3">
    <location>
        <begin position="76"/>
        <end position="90"/>
    </location>
</feature>
<dbReference type="Pfam" id="PF00698">
    <property type="entry name" value="Acyl_transf_1"/>
    <property type="match status" value="1"/>
</dbReference>
<keyword evidence="2" id="KW-0597">Phosphoprotein</keyword>
<reference evidence="5" key="1">
    <citation type="submission" date="2020-09" db="EMBL/GenBank/DDBJ databases">
        <title>Streptomyces canutascabiei sp. nov., which causes potato common scab and is distributed across the world.</title>
        <authorList>
            <person name="Nguyen H.P."/>
            <person name="Weisberg A.J."/>
            <person name="Chang J.H."/>
            <person name="Clarke C.R."/>
        </authorList>
    </citation>
    <scope>NUCLEOTIDE SEQUENCE</scope>
    <source>
        <strain evidence="5">ID-01-6.2a</strain>
    </source>
</reference>
<gene>
    <name evidence="5" type="ORF">IHE70_11615</name>
</gene>
<feature type="region of interest" description="Disordered" evidence="3">
    <location>
        <begin position="50"/>
        <end position="160"/>
    </location>
</feature>
<evidence type="ECO:0000313" key="6">
    <source>
        <dbReference type="Proteomes" id="UP000661025"/>
    </source>
</evidence>
<dbReference type="InterPro" id="IPR014043">
    <property type="entry name" value="Acyl_transferase_dom"/>
</dbReference>